<dbReference type="Proteomes" id="UP000637906">
    <property type="component" value="Unassembled WGS sequence"/>
</dbReference>
<evidence type="ECO:0000313" key="2">
    <source>
        <dbReference type="Proteomes" id="UP000637906"/>
    </source>
</evidence>
<keyword evidence="2" id="KW-1185">Reference proteome</keyword>
<organism evidence="1 2">
    <name type="scientific">Candidatus Mesenet longicola</name>
    <dbReference type="NCBI Taxonomy" id="1892558"/>
    <lineage>
        <taxon>Bacteria</taxon>
        <taxon>Pseudomonadati</taxon>
        <taxon>Pseudomonadota</taxon>
        <taxon>Alphaproteobacteria</taxon>
        <taxon>Rickettsiales</taxon>
        <taxon>Anaplasmataceae</taxon>
        <taxon>Candidatus Mesenet</taxon>
    </lineage>
</organism>
<accession>A0A8J3HP38</accession>
<comment type="caution">
    <text evidence="1">The sequence shown here is derived from an EMBL/GenBank/DDBJ whole genome shotgun (WGS) entry which is preliminary data.</text>
</comment>
<dbReference type="AlphaFoldDB" id="A0A8J3HP38"/>
<dbReference type="EMBL" id="BNGU01000007">
    <property type="protein sequence ID" value="GHM59286.1"/>
    <property type="molecule type" value="Genomic_DNA"/>
</dbReference>
<gene>
    <name evidence="1" type="ORF">sL5_02790</name>
</gene>
<evidence type="ECO:0000313" key="1">
    <source>
        <dbReference type="EMBL" id="GHM59286.1"/>
    </source>
</evidence>
<name>A0A8J3HP38_9RICK</name>
<sequence>MQRDNRTLKAGIDYVAKANEANTDLAQIKTNKVFTDAKEIAQA</sequence>
<reference evidence="1 2" key="1">
    <citation type="journal article" date="2021" name="Microb. Ecol.">
        <title>Candidatus Mesenet longicola: Novel Endosymbionts of Brontispa longissima that Induce Cytoplasmic Incompatibility.</title>
        <authorList>
            <person name="Takano S."/>
            <person name="Gotoh Y."/>
            <person name="Hayashi T."/>
        </authorList>
    </citation>
    <scope>NUCLEOTIDE SEQUENCE [LARGE SCALE GENOMIC DNA]</scope>
    <source>
        <strain evidence="1">L5</strain>
    </source>
</reference>
<proteinExistence type="predicted"/>
<protein>
    <submittedName>
        <fullName evidence="1">Uncharacterized protein</fullName>
    </submittedName>
</protein>